<organism evidence="1 2">
    <name type="scientific">Rhodococcus wratislaviensis</name>
    <name type="common">Tsukamurella wratislaviensis</name>
    <dbReference type="NCBI Taxonomy" id="44752"/>
    <lineage>
        <taxon>Bacteria</taxon>
        <taxon>Bacillati</taxon>
        <taxon>Actinomycetota</taxon>
        <taxon>Actinomycetes</taxon>
        <taxon>Mycobacteriales</taxon>
        <taxon>Nocardiaceae</taxon>
        <taxon>Rhodococcus</taxon>
    </lineage>
</organism>
<comment type="caution">
    <text evidence="1">The sequence shown here is derived from an EMBL/GenBank/DDBJ whole genome shotgun (WGS) entry which is preliminary data.</text>
</comment>
<proteinExistence type="predicted"/>
<evidence type="ECO:0000313" key="1">
    <source>
        <dbReference type="EMBL" id="GCE38355.1"/>
    </source>
</evidence>
<name>A0A402C3Z1_RHOWR</name>
<evidence type="ECO:0000313" key="2">
    <source>
        <dbReference type="Proteomes" id="UP000287519"/>
    </source>
</evidence>
<sequence length="47" mass="5082">MSKSGASRQGRLRAGRLRVLGGLRHTGSVAVRRTRPVRPVFPRLGGT</sequence>
<dbReference type="EMBL" id="BHYM01000019">
    <property type="protein sequence ID" value="GCE38355.1"/>
    <property type="molecule type" value="Genomic_DNA"/>
</dbReference>
<keyword evidence="2" id="KW-1185">Reference proteome</keyword>
<accession>A0A402C3Z1</accession>
<dbReference type="Proteomes" id="UP000287519">
    <property type="component" value="Unassembled WGS sequence"/>
</dbReference>
<gene>
    <name evidence="1" type="ORF">Rhow_001407</name>
</gene>
<protein>
    <submittedName>
        <fullName evidence="1">Uncharacterized protein</fullName>
    </submittedName>
</protein>
<reference evidence="1 2" key="1">
    <citation type="submission" date="2018-11" db="EMBL/GenBank/DDBJ databases">
        <title>Microbial catabolism of amino acid.</title>
        <authorList>
            <person name="Hibi M."/>
            <person name="Ogawa J."/>
        </authorList>
    </citation>
    <scope>NUCLEOTIDE SEQUENCE [LARGE SCALE GENOMIC DNA]</scope>
    <source>
        <strain evidence="1 2">C31-06</strain>
    </source>
</reference>
<dbReference type="AlphaFoldDB" id="A0A402C3Z1"/>